<dbReference type="PROSITE" id="PS50111">
    <property type="entry name" value="CHEMOTAXIS_TRANSDUC_2"/>
    <property type="match status" value="1"/>
</dbReference>
<protein>
    <submittedName>
        <fullName evidence="8">Methyl-accepting chemotaxis protein</fullName>
    </submittedName>
</protein>
<evidence type="ECO:0000313" key="8">
    <source>
        <dbReference type="EMBL" id="MCA2017274.1"/>
    </source>
</evidence>
<dbReference type="PANTHER" id="PTHR32089:SF112">
    <property type="entry name" value="LYSOZYME-LIKE PROTEIN-RELATED"/>
    <property type="match status" value="1"/>
</dbReference>
<dbReference type="SMART" id="SM00304">
    <property type="entry name" value="HAMP"/>
    <property type="match status" value="1"/>
</dbReference>
<keyword evidence="9" id="KW-1185">Reference proteome</keyword>
<reference evidence="9" key="1">
    <citation type="submission" date="2023-07" db="EMBL/GenBank/DDBJ databases">
        <title>Molecular identification of indigenous halophilic bacteria isolated from red sea cost, biodegradation of synthetic dyes and assessment of degraded metabolite toxicity.</title>
        <authorList>
            <person name="Chaieb K."/>
            <person name="Altayb H.N."/>
        </authorList>
    </citation>
    <scope>NUCLEOTIDE SEQUENCE [LARGE SCALE GENOMIC DNA]</scope>
    <source>
        <strain evidence="9">K20</strain>
    </source>
</reference>
<name>A0ABS7YSS5_9VIBR</name>
<evidence type="ECO:0000313" key="9">
    <source>
        <dbReference type="Proteomes" id="UP001199044"/>
    </source>
</evidence>
<dbReference type="PANTHER" id="PTHR32089">
    <property type="entry name" value="METHYL-ACCEPTING CHEMOTAXIS PROTEIN MCPB"/>
    <property type="match status" value="1"/>
</dbReference>
<dbReference type="EMBL" id="JAIWIU010000099">
    <property type="protein sequence ID" value="MCA2017274.1"/>
    <property type="molecule type" value="Genomic_DNA"/>
</dbReference>
<comment type="subcellular location">
    <subcellularLocation>
        <location evidence="1">Membrane</location>
    </subcellularLocation>
</comment>
<comment type="caution">
    <text evidence="8">The sequence shown here is derived from an EMBL/GenBank/DDBJ whole genome shotgun (WGS) entry which is preliminary data.</text>
</comment>
<dbReference type="RefSeq" id="WP_225251030.1">
    <property type="nucleotide sequence ID" value="NZ_JAIWIU010000099.1"/>
</dbReference>
<keyword evidence="5" id="KW-0812">Transmembrane</keyword>
<evidence type="ECO:0000256" key="5">
    <source>
        <dbReference type="SAM" id="Phobius"/>
    </source>
</evidence>
<dbReference type="CDD" id="cd11386">
    <property type="entry name" value="MCP_signal"/>
    <property type="match status" value="1"/>
</dbReference>
<organism evidence="8 9">
    <name type="scientific">Vibrio tritonius</name>
    <dbReference type="NCBI Taxonomy" id="1435069"/>
    <lineage>
        <taxon>Bacteria</taxon>
        <taxon>Pseudomonadati</taxon>
        <taxon>Pseudomonadota</taxon>
        <taxon>Gammaproteobacteria</taxon>
        <taxon>Vibrionales</taxon>
        <taxon>Vibrionaceae</taxon>
        <taxon>Vibrio</taxon>
    </lineage>
</organism>
<evidence type="ECO:0000256" key="3">
    <source>
        <dbReference type="ARBA" id="ARBA00029447"/>
    </source>
</evidence>
<dbReference type="Gene3D" id="1.10.287.950">
    <property type="entry name" value="Methyl-accepting chemotaxis protein"/>
    <property type="match status" value="1"/>
</dbReference>
<dbReference type="SMART" id="SM00283">
    <property type="entry name" value="MA"/>
    <property type="match status" value="1"/>
</dbReference>
<dbReference type="InterPro" id="IPR003660">
    <property type="entry name" value="HAMP_dom"/>
</dbReference>
<dbReference type="Pfam" id="PF00015">
    <property type="entry name" value="MCPsignal"/>
    <property type="match status" value="1"/>
</dbReference>
<comment type="similarity">
    <text evidence="3">Belongs to the methyl-accepting chemotaxis (MCP) protein family.</text>
</comment>
<gene>
    <name evidence="8" type="ORF">LDJ79_14215</name>
</gene>
<dbReference type="Proteomes" id="UP001199044">
    <property type="component" value="Unassembled WGS sequence"/>
</dbReference>
<feature type="domain" description="HAMP" evidence="7">
    <location>
        <begin position="382"/>
        <end position="438"/>
    </location>
</feature>
<evidence type="ECO:0000256" key="2">
    <source>
        <dbReference type="ARBA" id="ARBA00023224"/>
    </source>
</evidence>
<evidence type="ECO:0000256" key="4">
    <source>
        <dbReference type="PROSITE-ProRule" id="PRU00284"/>
    </source>
</evidence>
<dbReference type="PROSITE" id="PS50885">
    <property type="entry name" value="HAMP"/>
    <property type="match status" value="1"/>
</dbReference>
<feature type="transmembrane region" description="Helical" evidence="5">
    <location>
        <begin position="336"/>
        <end position="354"/>
    </location>
</feature>
<keyword evidence="5" id="KW-0472">Membrane</keyword>
<keyword evidence="5" id="KW-1133">Transmembrane helix</keyword>
<feature type="transmembrane region" description="Helical" evidence="5">
    <location>
        <begin position="360"/>
        <end position="378"/>
    </location>
</feature>
<dbReference type="SUPFAM" id="SSF58104">
    <property type="entry name" value="Methyl-accepting chemotaxis protein (MCP) signaling domain"/>
    <property type="match status" value="1"/>
</dbReference>
<accession>A0ABS7YSS5</accession>
<evidence type="ECO:0000256" key="1">
    <source>
        <dbReference type="ARBA" id="ARBA00004370"/>
    </source>
</evidence>
<dbReference type="CDD" id="cd06225">
    <property type="entry name" value="HAMP"/>
    <property type="match status" value="1"/>
</dbReference>
<dbReference type="InterPro" id="IPR004089">
    <property type="entry name" value="MCPsignal_dom"/>
</dbReference>
<evidence type="ECO:0000259" key="7">
    <source>
        <dbReference type="PROSITE" id="PS50885"/>
    </source>
</evidence>
<evidence type="ECO:0000259" key="6">
    <source>
        <dbReference type="PROSITE" id="PS50111"/>
    </source>
</evidence>
<proteinExistence type="inferred from homology"/>
<feature type="domain" description="Methyl-accepting transducer" evidence="6">
    <location>
        <begin position="436"/>
        <end position="675"/>
    </location>
</feature>
<sequence length="708" mass="78925">MQLTEQEMSWLPWLGATGKLKMYKACYLNRARVPMIKKTFTNIAQTRVSLLTDWTNNLWSFLTDTALYLDSKSSKEFDASLTNLVQRNKDVAELFVVNTQGSVMGSSFARHRGQRHEQSAALAKGLVKPFLHGPYCDAWTLEVGPSSSEFHDEVTLMFYQPFTCHETGDSLALCARVPNDVLGDLIQREAGHIYSESGDNYLFMVQSEMDKSIKPGVALSRSRFEDNRFSHGENLKSGVHTQWGTVKVKAHTEFEIVFNDPATGKLHPGVRETIKQGHNLYVEYPGYSDYRHIPVIGKGVTFQVPGSPDHWGMMCEADLEEVYRHRSLGQSLTQKFAFTMALALLLPFCVSYVWPLPEWQLLLLSLVVAVPSITLFHFRTAKAGANQLQSMTSVMQMLAEGDGNLKKRLNVDQLKEDETGDLARWTNSFIDNLEQVISDLVTASEEVNNVSHSMFKRSERLLSTSDTTAHSIHDMLKLAGEQSQEIVHANDTAMEMNELMHATAQAAELEYQQAAQSAQTIKEIVKVSATKVEEVNQEMQKIGDIVELIGEITAQTNLLALNAAIEAARAGEHGRGFAVVADEVRNLASKTSQAANNIGDLMDALSRQSALAVEAMQQGITNVESNTRLVDEPHQNEALQHSVSGLFSLIQEIARNTEEHRQTADSAQHTVVQLQEASMQLSRRTRLMHNALQRLEQLTGRFAVSKAS</sequence>
<keyword evidence="2 4" id="KW-0807">Transducer</keyword>